<feature type="transmembrane region" description="Helical" evidence="1">
    <location>
        <begin position="170"/>
        <end position="190"/>
    </location>
</feature>
<gene>
    <name evidence="3" type="ORF">GM676_27030</name>
</gene>
<dbReference type="GO" id="GO:0008610">
    <property type="term" value="P:lipid biosynthetic process"/>
    <property type="evidence" value="ECO:0007669"/>
    <property type="project" value="InterPro"/>
</dbReference>
<evidence type="ECO:0000313" key="3">
    <source>
        <dbReference type="EMBL" id="MTV41223.1"/>
    </source>
</evidence>
<dbReference type="Pfam" id="PF04116">
    <property type="entry name" value="FA_hydroxylase"/>
    <property type="match status" value="1"/>
</dbReference>
<feature type="transmembrane region" description="Helical" evidence="1">
    <location>
        <begin position="111"/>
        <end position="139"/>
    </location>
</feature>
<feature type="transmembrane region" description="Helical" evidence="1">
    <location>
        <begin position="75"/>
        <end position="99"/>
    </location>
</feature>
<dbReference type="InterPro" id="IPR006694">
    <property type="entry name" value="Fatty_acid_hydroxylase"/>
</dbReference>
<dbReference type="GO" id="GO:0005506">
    <property type="term" value="F:iron ion binding"/>
    <property type="evidence" value="ECO:0007669"/>
    <property type="project" value="InterPro"/>
</dbReference>
<feature type="transmembrane region" description="Helical" evidence="1">
    <location>
        <begin position="21"/>
        <end position="42"/>
    </location>
</feature>
<evidence type="ECO:0000259" key="2">
    <source>
        <dbReference type="Pfam" id="PF04116"/>
    </source>
</evidence>
<dbReference type="AlphaFoldDB" id="A0A6L6PQD7"/>
<evidence type="ECO:0000256" key="1">
    <source>
        <dbReference type="SAM" id="Phobius"/>
    </source>
</evidence>
<dbReference type="EMBL" id="WNKY01000051">
    <property type="protein sequence ID" value="MTV41223.1"/>
    <property type="molecule type" value="Genomic_DNA"/>
</dbReference>
<evidence type="ECO:0000313" key="4">
    <source>
        <dbReference type="Proteomes" id="UP000475582"/>
    </source>
</evidence>
<feature type="domain" description="Fatty acid hydroxylase" evidence="2">
    <location>
        <begin position="178"/>
        <end position="326"/>
    </location>
</feature>
<dbReference type="Proteomes" id="UP000475582">
    <property type="component" value="Unassembled WGS sequence"/>
</dbReference>
<keyword evidence="4" id="KW-1185">Reference proteome</keyword>
<keyword evidence="1" id="KW-0812">Transmembrane</keyword>
<accession>A0A6L6PQD7</accession>
<dbReference type="OrthoDB" id="9770329at2"/>
<organism evidence="3 4">
    <name type="scientific">Duganella radicis</name>
    <dbReference type="NCBI Taxonomy" id="551988"/>
    <lineage>
        <taxon>Bacteria</taxon>
        <taxon>Pseudomonadati</taxon>
        <taxon>Pseudomonadota</taxon>
        <taxon>Betaproteobacteria</taxon>
        <taxon>Burkholderiales</taxon>
        <taxon>Oxalobacteraceae</taxon>
        <taxon>Telluria group</taxon>
        <taxon>Duganella</taxon>
    </lineage>
</organism>
<comment type="caution">
    <text evidence="3">The sequence shown here is derived from an EMBL/GenBank/DDBJ whole genome shotgun (WGS) entry which is preliminary data.</text>
</comment>
<name>A0A6L6PQD7_9BURK</name>
<proteinExistence type="predicted"/>
<keyword evidence="1" id="KW-1133">Transmembrane helix</keyword>
<protein>
    <recommendedName>
        <fullName evidence="2">Fatty acid hydroxylase domain-containing protein</fullName>
    </recommendedName>
</protein>
<reference evidence="3 4" key="1">
    <citation type="submission" date="2019-11" db="EMBL/GenBank/DDBJ databases">
        <title>Type strains purchased from KCTC, JCM and DSMZ.</title>
        <authorList>
            <person name="Lu H."/>
        </authorList>
    </citation>
    <scope>NUCLEOTIDE SEQUENCE [LARGE SCALE GENOMIC DNA]</scope>
    <source>
        <strain evidence="3 4">KCTC 22382</strain>
    </source>
</reference>
<keyword evidence="1" id="KW-0472">Membrane</keyword>
<sequence>MKKLLSRVWHYDFAHSEAHTVARLAVAMGVLLIAFGAFDMLADTGSGLYRFLTGHVDARTNPLAGMLDQAQFDRMAWLLIIALGVYISLFAMVSFGLSLRRYGRQRFIPIFMAHFLSNLVAMAVGLLLFALLGGVAYLLGFRYEAGANLLSDGYTVALDLLKRYIPTLVALPYPLALALGMVFGALPGYFSHWLAHHSRLVWYGAHRCHHSAEIMHPVGVGPFMFLPEIFGSFPSIAFAAISTKLFYHEPLLAETLVLGSLGIVLEKFNHTSVFYDFAYRNPLVRWTSAYFGNGVYHYMHHTSKEGDEIINIGGSPFLFWDRVFGTYRTPTRTMPRVGLTNNPHIRLSPFAIVLSGWQQIGYELKMNKSWSTRFWIVFGSVYWSPPVSRDFLILGYPEQ</sequence>
<dbReference type="RefSeq" id="WP_155467308.1">
    <property type="nucleotide sequence ID" value="NZ_WNKY01000051.1"/>
</dbReference>
<dbReference type="GO" id="GO:0016491">
    <property type="term" value="F:oxidoreductase activity"/>
    <property type="evidence" value="ECO:0007669"/>
    <property type="project" value="InterPro"/>
</dbReference>